<evidence type="ECO:0000256" key="1">
    <source>
        <dbReference type="SAM" id="Phobius"/>
    </source>
</evidence>
<keyword evidence="1" id="KW-0472">Membrane</keyword>
<proteinExistence type="predicted"/>
<feature type="transmembrane region" description="Helical" evidence="1">
    <location>
        <begin position="42"/>
        <end position="61"/>
    </location>
</feature>
<keyword evidence="3" id="KW-1185">Reference proteome</keyword>
<protein>
    <recommendedName>
        <fullName evidence="4">Integral membrane protein</fullName>
    </recommendedName>
</protein>
<keyword evidence="1" id="KW-1133">Transmembrane helix</keyword>
<feature type="transmembrane region" description="Helical" evidence="1">
    <location>
        <begin position="68"/>
        <end position="89"/>
    </location>
</feature>
<accession>A0ABP9IC02</accession>
<name>A0ABP9IC02_9ACTN</name>
<reference evidence="3" key="1">
    <citation type="journal article" date="2019" name="Int. J. Syst. Evol. Microbiol.">
        <title>The Global Catalogue of Microorganisms (GCM) 10K type strain sequencing project: providing services to taxonomists for standard genome sequencing and annotation.</title>
        <authorList>
            <consortium name="The Broad Institute Genomics Platform"/>
            <consortium name="The Broad Institute Genome Sequencing Center for Infectious Disease"/>
            <person name="Wu L."/>
            <person name="Ma J."/>
        </authorList>
    </citation>
    <scope>NUCLEOTIDE SEQUENCE [LARGE SCALE GENOMIC DNA]</scope>
    <source>
        <strain evidence="3">JCM 18409</strain>
    </source>
</reference>
<dbReference type="Proteomes" id="UP001501759">
    <property type="component" value="Unassembled WGS sequence"/>
</dbReference>
<evidence type="ECO:0000313" key="2">
    <source>
        <dbReference type="EMBL" id="GAA4994127.1"/>
    </source>
</evidence>
<keyword evidence="1" id="KW-0812">Transmembrane</keyword>
<evidence type="ECO:0008006" key="4">
    <source>
        <dbReference type="Google" id="ProtNLM"/>
    </source>
</evidence>
<organism evidence="2 3">
    <name type="scientific">Streptomyces siamensis</name>
    <dbReference type="NCBI Taxonomy" id="1274986"/>
    <lineage>
        <taxon>Bacteria</taxon>
        <taxon>Bacillati</taxon>
        <taxon>Actinomycetota</taxon>
        <taxon>Actinomycetes</taxon>
        <taxon>Kitasatosporales</taxon>
        <taxon>Streptomycetaceae</taxon>
        <taxon>Streptomyces</taxon>
    </lineage>
</organism>
<gene>
    <name evidence="2" type="ORF">GCM10023335_02440</name>
</gene>
<dbReference type="EMBL" id="BAABKB010000001">
    <property type="protein sequence ID" value="GAA4994127.1"/>
    <property type="molecule type" value="Genomic_DNA"/>
</dbReference>
<comment type="caution">
    <text evidence="2">The sequence shown here is derived from an EMBL/GenBank/DDBJ whole genome shotgun (WGS) entry which is preliminary data.</text>
</comment>
<sequence>MQPGAYRRGRRLAGPVGLALAVGVLSDREGLGVTGAVRRVRVRALLGVSVTEVLRLAVAAVGLRPAALLRASVLLAASVLLLAPVLLLLRRRRRVAVRLLPALGALLSVRCLVLLRARLRGTVVPGAASDPESSHVIERTWSRRSTCAARGNGPFIGADL</sequence>
<evidence type="ECO:0000313" key="3">
    <source>
        <dbReference type="Proteomes" id="UP001501759"/>
    </source>
</evidence>